<reference evidence="9" key="1">
    <citation type="submission" date="2018-06" db="EMBL/GenBank/DDBJ databases">
        <authorList>
            <person name="Zhirakovskaya E."/>
        </authorList>
    </citation>
    <scope>NUCLEOTIDE SEQUENCE</scope>
</reference>
<gene>
    <name evidence="9" type="ORF">MNBD_ALPHA05-653</name>
</gene>
<accession>A0A3B0RP11</accession>
<dbReference type="EMBL" id="UOEH01000115">
    <property type="protein sequence ID" value="VAV93402.1"/>
    <property type="molecule type" value="Genomic_DNA"/>
</dbReference>
<evidence type="ECO:0008006" key="10">
    <source>
        <dbReference type="Google" id="ProtNLM"/>
    </source>
</evidence>
<evidence type="ECO:0000256" key="5">
    <source>
        <dbReference type="ARBA" id="ARBA00022779"/>
    </source>
</evidence>
<evidence type="ECO:0000256" key="3">
    <source>
        <dbReference type="ARBA" id="ARBA00022500"/>
    </source>
</evidence>
<sequence>GKKKKGIGIILIAFVALVVAGGAAAAVFFLTPGAKPEAEIAEEDAGHDSDEKEHAETKPSGHKPKKEAKHGKKQAAETSEMQGGKIEFHGEAAFLVLDPMVISIRPMGARRHLKLALIIETPSEQADALLSRTYHIKDVLNTYLRSVNSDEFEDPAAMSRLRAQIRRRIGAVAPGIVIDQILITEFVLT</sequence>
<name>A0A3B0RP11_9ZZZZ</name>
<proteinExistence type="predicted"/>
<dbReference type="PANTHER" id="PTHR35091:SF2">
    <property type="entry name" value="FLAGELLAR PROTEIN FLIL"/>
    <property type="match status" value="1"/>
</dbReference>
<dbReference type="GO" id="GO:0006935">
    <property type="term" value="P:chemotaxis"/>
    <property type="evidence" value="ECO:0007669"/>
    <property type="project" value="UniProtKB-KW"/>
</dbReference>
<evidence type="ECO:0000256" key="7">
    <source>
        <dbReference type="ARBA" id="ARBA00023136"/>
    </source>
</evidence>
<comment type="subcellular location">
    <subcellularLocation>
        <location evidence="1">Cell membrane</location>
        <topology evidence="1">Single-pass membrane protein</topology>
    </subcellularLocation>
</comment>
<keyword evidence="2" id="KW-1003">Cell membrane</keyword>
<evidence type="ECO:0000313" key="9">
    <source>
        <dbReference type="EMBL" id="VAV93402.1"/>
    </source>
</evidence>
<dbReference type="GO" id="GO:0009425">
    <property type="term" value="C:bacterial-type flagellum basal body"/>
    <property type="evidence" value="ECO:0007669"/>
    <property type="project" value="InterPro"/>
</dbReference>
<protein>
    <recommendedName>
        <fullName evidence="10">Flagellar protein FliL</fullName>
    </recommendedName>
</protein>
<keyword evidence="7" id="KW-0472">Membrane</keyword>
<keyword evidence="3" id="KW-0145">Chemotaxis</keyword>
<dbReference type="InterPro" id="IPR005503">
    <property type="entry name" value="FliL"/>
</dbReference>
<evidence type="ECO:0000256" key="1">
    <source>
        <dbReference type="ARBA" id="ARBA00004162"/>
    </source>
</evidence>
<evidence type="ECO:0000256" key="2">
    <source>
        <dbReference type="ARBA" id="ARBA00022475"/>
    </source>
</evidence>
<organism evidence="9">
    <name type="scientific">hydrothermal vent metagenome</name>
    <dbReference type="NCBI Taxonomy" id="652676"/>
    <lineage>
        <taxon>unclassified sequences</taxon>
        <taxon>metagenomes</taxon>
        <taxon>ecological metagenomes</taxon>
    </lineage>
</organism>
<dbReference type="GO" id="GO:0005886">
    <property type="term" value="C:plasma membrane"/>
    <property type="evidence" value="ECO:0007669"/>
    <property type="project" value="UniProtKB-SubCell"/>
</dbReference>
<feature type="compositionally biased region" description="Basic and acidic residues" evidence="8">
    <location>
        <begin position="44"/>
        <end position="59"/>
    </location>
</feature>
<feature type="non-terminal residue" evidence="9">
    <location>
        <position position="1"/>
    </location>
</feature>
<evidence type="ECO:0000256" key="6">
    <source>
        <dbReference type="ARBA" id="ARBA00022989"/>
    </source>
</evidence>
<keyword evidence="5" id="KW-0283">Flagellar rotation</keyword>
<dbReference type="GO" id="GO:0071978">
    <property type="term" value="P:bacterial-type flagellum-dependent swarming motility"/>
    <property type="evidence" value="ECO:0007669"/>
    <property type="project" value="TreeGrafter"/>
</dbReference>
<evidence type="ECO:0000256" key="4">
    <source>
        <dbReference type="ARBA" id="ARBA00022692"/>
    </source>
</evidence>
<dbReference type="PANTHER" id="PTHR35091">
    <property type="entry name" value="FLAGELLAR PROTEIN FLIL"/>
    <property type="match status" value="1"/>
</dbReference>
<feature type="region of interest" description="Disordered" evidence="8">
    <location>
        <begin position="39"/>
        <end position="82"/>
    </location>
</feature>
<keyword evidence="4" id="KW-0812">Transmembrane</keyword>
<evidence type="ECO:0000256" key="8">
    <source>
        <dbReference type="SAM" id="MobiDB-lite"/>
    </source>
</evidence>
<keyword evidence="6" id="KW-1133">Transmembrane helix</keyword>
<dbReference type="Pfam" id="PF03748">
    <property type="entry name" value="FliL"/>
    <property type="match status" value="1"/>
</dbReference>
<feature type="compositionally biased region" description="Basic residues" evidence="8">
    <location>
        <begin position="60"/>
        <end position="73"/>
    </location>
</feature>
<dbReference type="AlphaFoldDB" id="A0A3B0RP11"/>